<dbReference type="OrthoDB" id="9796020at2"/>
<dbReference type="RefSeq" id="WP_079567698.1">
    <property type="nucleotide sequence ID" value="NZ_LT670818.1"/>
</dbReference>
<dbReference type="InterPro" id="IPR006680">
    <property type="entry name" value="Amidohydro-rel"/>
</dbReference>
<evidence type="ECO:0000256" key="2">
    <source>
        <dbReference type="ARBA" id="ARBA00022801"/>
    </source>
</evidence>
<dbReference type="SUPFAM" id="SSF51338">
    <property type="entry name" value="Composite domain of metallo-dependent hydrolases"/>
    <property type="match status" value="1"/>
</dbReference>
<evidence type="ECO:0000256" key="1">
    <source>
        <dbReference type="ARBA" id="ARBA00006745"/>
    </source>
</evidence>
<accession>A0A1M5N0U8</accession>
<dbReference type="Proteomes" id="UP000190675">
    <property type="component" value="Chromosome I"/>
</dbReference>
<dbReference type="PANTHER" id="PTHR43794">
    <property type="entry name" value="AMINOHYDROLASE SSNA-RELATED"/>
    <property type="match status" value="1"/>
</dbReference>
<comment type="similarity">
    <text evidence="1">Belongs to the metallo-dependent hydrolases superfamily. ATZ/TRZ family.</text>
</comment>
<dbReference type="InterPro" id="IPR050287">
    <property type="entry name" value="MTA/SAH_deaminase"/>
</dbReference>
<dbReference type="AlphaFoldDB" id="A0A1M5N0U8"/>
<proteinExistence type="inferred from homology"/>
<dbReference type="PROSITE" id="PS51318">
    <property type="entry name" value="TAT"/>
    <property type="match status" value="1"/>
</dbReference>
<reference evidence="4 5" key="1">
    <citation type="submission" date="2016-11" db="EMBL/GenBank/DDBJ databases">
        <authorList>
            <person name="Jaros S."/>
            <person name="Januszkiewicz K."/>
            <person name="Wedrychowicz H."/>
        </authorList>
    </citation>
    <scope>NUCLEOTIDE SEQUENCE [LARGE SCALE GENOMIC DNA]</scope>
    <source>
        <strain evidence="4 5">GAS242</strain>
    </source>
</reference>
<sequence>MCKLCNQGILQNHFRSRRNFLKGAAAAGVAAAGLNLFASRPAAAQFANAGDAPQDTGRPNRRYVIRGGSVMSMDPKVGDFPEADVLVQGKTILAVGPNLAAGTADVIEARGRIVMPGFIDTHHHQFETALRSFLADGVLINDGSGTPSGSTTYFEFILNKFAPVYRPQDVYINELFGALSQLDDGVTTVHDVSQIHHTPQHSDAAIQALFDSGRRSAFGYFEGAGSNPSNYAYPQDAFRINKKWFSSSDQLVSMIMGGEVYLGAQIYQQSWTIGRTLGLQIAAHILSPFGIRPILDQLAQGQGGVGPTGQPPGSLKVGPDNLFIHMTGMSDQGWQAVHDAGAQVSIAFPIEMNMRHGMPPILKLQSLGMQPSLSVDVECTMTADFFTQMRVCMNLQRALVNQMILDQGLPPNPVDWGLPPGAAGNAWPTPPAGIPAPLTTRDVLRYATMNGAKALRLDGKTGSLTPGKEADIIILDATRLNVAPLNQVPGAVVSLMDRTNVETVIVAGKVRKWKGQLLDVDLNRLRQQLEASRDYIFSAAGIPQNLFSSQ</sequence>
<dbReference type="InterPro" id="IPR032466">
    <property type="entry name" value="Metal_Hydrolase"/>
</dbReference>
<protein>
    <submittedName>
        <fullName evidence="4">Tat (Twin-arginine translocation) pathway signal sequence</fullName>
    </submittedName>
</protein>
<evidence type="ECO:0000313" key="4">
    <source>
        <dbReference type="EMBL" id="SHG83117.1"/>
    </source>
</evidence>
<dbReference type="Pfam" id="PF01979">
    <property type="entry name" value="Amidohydro_1"/>
    <property type="match status" value="1"/>
</dbReference>
<dbReference type="PANTHER" id="PTHR43794:SF11">
    <property type="entry name" value="AMIDOHYDROLASE-RELATED DOMAIN-CONTAINING PROTEIN"/>
    <property type="match status" value="1"/>
</dbReference>
<dbReference type="GO" id="GO:0016810">
    <property type="term" value="F:hydrolase activity, acting on carbon-nitrogen (but not peptide) bonds"/>
    <property type="evidence" value="ECO:0007669"/>
    <property type="project" value="InterPro"/>
</dbReference>
<dbReference type="NCBIfam" id="TIGR01409">
    <property type="entry name" value="TAT_signal_seq"/>
    <property type="match status" value="1"/>
</dbReference>
<dbReference type="SUPFAM" id="SSF51556">
    <property type="entry name" value="Metallo-dependent hydrolases"/>
    <property type="match status" value="1"/>
</dbReference>
<gene>
    <name evidence="4" type="ORF">SAMN05444169_4353</name>
</gene>
<dbReference type="EMBL" id="LT670818">
    <property type="protein sequence ID" value="SHG83117.1"/>
    <property type="molecule type" value="Genomic_DNA"/>
</dbReference>
<feature type="domain" description="Amidohydrolase-related" evidence="3">
    <location>
        <begin position="438"/>
        <end position="510"/>
    </location>
</feature>
<evidence type="ECO:0000313" key="5">
    <source>
        <dbReference type="Proteomes" id="UP000190675"/>
    </source>
</evidence>
<keyword evidence="2" id="KW-0378">Hydrolase</keyword>
<dbReference type="InterPro" id="IPR011059">
    <property type="entry name" value="Metal-dep_hydrolase_composite"/>
</dbReference>
<evidence type="ECO:0000259" key="3">
    <source>
        <dbReference type="Pfam" id="PF01979"/>
    </source>
</evidence>
<name>A0A1M5N0U8_9BRAD</name>
<organism evidence="4 5">
    <name type="scientific">Bradyrhizobium erythrophlei</name>
    <dbReference type="NCBI Taxonomy" id="1437360"/>
    <lineage>
        <taxon>Bacteria</taxon>
        <taxon>Pseudomonadati</taxon>
        <taxon>Pseudomonadota</taxon>
        <taxon>Alphaproteobacteria</taxon>
        <taxon>Hyphomicrobiales</taxon>
        <taxon>Nitrobacteraceae</taxon>
        <taxon>Bradyrhizobium</taxon>
    </lineage>
</organism>
<dbReference type="InterPro" id="IPR006311">
    <property type="entry name" value="TAT_signal"/>
</dbReference>
<dbReference type="Gene3D" id="2.30.40.10">
    <property type="entry name" value="Urease, subunit C, domain 1"/>
    <property type="match status" value="1"/>
</dbReference>
<dbReference type="Gene3D" id="3.20.20.140">
    <property type="entry name" value="Metal-dependent hydrolases"/>
    <property type="match status" value="1"/>
</dbReference>
<dbReference type="InterPro" id="IPR019546">
    <property type="entry name" value="TAT_signal_bac_arc"/>
</dbReference>